<keyword evidence="13" id="KW-1185">Reference proteome</keyword>
<evidence type="ECO:0000256" key="2">
    <source>
        <dbReference type="ARBA" id="ARBA00001946"/>
    </source>
</evidence>
<evidence type="ECO:0000313" key="12">
    <source>
        <dbReference type="EMBL" id="TMW57719.1"/>
    </source>
</evidence>
<evidence type="ECO:0000259" key="10">
    <source>
        <dbReference type="Pfam" id="PF03828"/>
    </source>
</evidence>
<dbReference type="Proteomes" id="UP000794436">
    <property type="component" value="Unassembled WGS sequence"/>
</dbReference>
<keyword evidence="4" id="KW-0963">Cytoplasm</keyword>
<dbReference type="SUPFAM" id="SSF81631">
    <property type="entry name" value="PAP/OAS1 substrate-binding domain"/>
    <property type="match status" value="1"/>
</dbReference>
<feature type="compositionally biased region" description="Basic and acidic residues" evidence="9">
    <location>
        <begin position="999"/>
        <end position="1009"/>
    </location>
</feature>
<feature type="region of interest" description="Disordered" evidence="9">
    <location>
        <begin position="1"/>
        <end position="188"/>
    </location>
</feature>
<evidence type="ECO:0000256" key="6">
    <source>
        <dbReference type="ARBA" id="ARBA00022723"/>
    </source>
</evidence>
<feature type="compositionally biased region" description="Basic residues" evidence="9">
    <location>
        <begin position="72"/>
        <end position="85"/>
    </location>
</feature>
<keyword evidence="7" id="KW-0460">Magnesium</keyword>
<dbReference type="InterPro" id="IPR002058">
    <property type="entry name" value="PAP_assoc"/>
</dbReference>
<proteinExistence type="predicted"/>
<comment type="cofactor">
    <cofactor evidence="2">
        <name>Mg(2+)</name>
        <dbReference type="ChEBI" id="CHEBI:18420"/>
    </cofactor>
</comment>
<dbReference type="GO" id="GO:0005737">
    <property type="term" value="C:cytoplasm"/>
    <property type="evidence" value="ECO:0007669"/>
    <property type="project" value="UniProtKB-SubCell"/>
</dbReference>
<feature type="domain" description="PAP-associated" evidence="10">
    <location>
        <begin position="785"/>
        <end position="843"/>
    </location>
</feature>
<organism evidence="12 13">
    <name type="scientific">Pythium oligandrum</name>
    <name type="common">Mycoparasitic fungus</name>
    <dbReference type="NCBI Taxonomy" id="41045"/>
    <lineage>
        <taxon>Eukaryota</taxon>
        <taxon>Sar</taxon>
        <taxon>Stramenopiles</taxon>
        <taxon>Oomycota</taxon>
        <taxon>Peronosporomycetes</taxon>
        <taxon>Pythiales</taxon>
        <taxon>Pythiaceae</taxon>
        <taxon>Pythium</taxon>
    </lineage>
</organism>
<feature type="domain" description="Poly(A) RNA polymerase mitochondrial-like central palm" evidence="11">
    <location>
        <begin position="421"/>
        <end position="491"/>
    </location>
</feature>
<feature type="region of interest" description="Disordered" evidence="9">
    <location>
        <begin position="338"/>
        <end position="369"/>
    </location>
</feature>
<dbReference type="AlphaFoldDB" id="A0A8K1FE91"/>
<protein>
    <recommendedName>
        <fullName evidence="14">PAP-associated domain-containing protein</fullName>
    </recommendedName>
</protein>
<feature type="compositionally biased region" description="Basic and acidic residues" evidence="9">
    <location>
        <begin position="341"/>
        <end position="364"/>
    </location>
</feature>
<keyword evidence="5" id="KW-0808">Transferase</keyword>
<evidence type="ECO:0000256" key="4">
    <source>
        <dbReference type="ARBA" id="ARBA00022490"/>
    </source>
</evidence>
<sequence>MVSFAGPKLGVRVMTDATSMTTDGSHARGDDGKRRARRGGRGGKASGEQMARVEVVNAVEATTSTEDSTVPAKKKKPHSTKKTTKSKTESADATPPPAPVTAEKKPRKKHEPKSKEEEEEEEEAKAPENEAEGGKPKQQTKSRKKEKGMSQDRVVATEVAETAGEDDEKKTTDSKKKERKKKSVETESDAVEVVLPVVDPVNWREAAWYVGCDSDLITSHTLLSRCSASNDTMAIHDVECVRRIRNLQALVQRVKMELLPTNDESNEASQWTVAAIVDDVSSVLANARTEANTRAPSPVVKAITHELIEAATELLLSRTTRDEIAVLEKWMSVLAVEDANEEKPQEEEAKPEEQVESKQKDKSRQKAAAWRQATAEHALHQCEQVVVFLRSGGHSAADMDEAALASLASMTPESAQRSQWSAEIQQIYKESCVQDADEAHRQRVAKELEAAFRRHGQWRQSQVLLFGSSLSKFGSKRSDLDLCLRSQPADGSKEGEGAAEGATVAMSSRELRLRMRRAQNGGDSIAETTDEDHALLLELLEKSRKSLEAVVNGLAKQIKKTKKKDAKKQETLAVFKVHWEALVEALQYTCDAFSMSNEGRSTQQQAYSTRQLHAQALAAQKRRQKDIYMAEALLKRNGCDVKLVIAHARVPVIRFTHRASDYECDLCFDNYLAAINTMLLRAYAEYDDRTRALGLVVKHWAKRRGVSDASLGYLSSYSYILLVIYYLQARVGLLPNLQNPELLQQANVSPRYFNKVDISFCDDRHAARAFHSTTAAAKNVQNLTVAELLEGFFAFYASEFDFAQYVVSVRSPESQQRKTKKTRWGLSKMKSWRISIEDPLEITRDLGCVLQASAQQRILKEFARANALMQKGESFADVVCAVPEEVVAAAAANANGPKKGKGKANPKPKQQQKSTSKNDNGRKNSKDGQQRTKAAHKEQSPTEPQQEPTTKKPSDGHKKSRKSREKYENSASRSSDPTQDRQTQRKPRSAPKGQWRARSGPEGDIKAEK</sequence>
<dbReference type="OrthoDB" id="407432at2759"/>
<dbReference type="Gene3D" id="3.30.460.10">
    <property type="entry name" value="Beta Polymerase, domain 2"/>
    <property type="match status" value="2"/>
</dbReference>
<evidence type="ECO:0000256" key="9">
    <source>
        <dbReference type="SAM" id="MobiDB-lite"/>
    </source>
</evidence>
<dbReference type="InterPro" id="IPR043519">
    <property type="entry name" value="NT_sf"/>
</dbReference>
<dbReference type="SUPFAM" id="SSF81301">
    <property type="entry name" value="Nucleotidyltransferase"/>
    <property type="match status" value="1"/>
</dbReference>
<evidence type="ECO:0000259" key="11">
    <source>
        <dbReference type="Pfam" id="PF22600"/>
    </source>
</evidence>
<dbReference type="Pfam" id="PF22600">
    <property type="entry name" value="MTPAP-like_central"/>
    <property type="match status" value="2"/>
</dbReference>
<evidence type="ECO:0000256" key="8">
    <source>
        <dbReference type="SAM" id="Coils"/>
    </source>
</evidence>
<keyword evidence="6" id="KW-0479">Metal-binding</keyword>
<evidence type="ECO:0000256" key="1">
    <source>
        <dbReference type="ARBA" id="ARBA00001936"/>
    </source>
</evidence>
<reference evidence="12" key="1">
    <citation type="submission" date="2019-03" db="EMBL/GenBank/DDBJ databases">
        <title>Long read genome sequence of the mycoparasitic Pythium oligandrum ATCC 38472 isolated from sugarbeet rhizosphere.</title>
        <authorList>
            <person name="Gaulin E."/>
        </authorList>
    </citation>
    <scope>NUCLEOTIDE SEQUENCE</scope>
    <source>
        <strain evidence="12">ATCC 38472_TT</strain>
    </source>
</reference>
<evidence type="ECO:0008006" key="14">
    <source>
        <dbReference type="Google" id="ProtNLM"/>
    </source>
</evidence>
<keyword evidence="8" id="KW-0175">Coiled coil</keyword>
<evidence type="ECO:0000256" key="7">
    <source>
        <dbReference type="ARBA" id="ARBA00022842"/>
    </source>
</evidence>
<dbReference type="Gene3D" id="1.10.1410.10">
    <property type="match status" value="1"/>
</dbReference>
<dbReference type="PANTHER" id="PTHR12271:SF40">
    <property type="entry name" value="POLY(A) RNA POLYMERASE GLD2"/>
    <property type="match status" value="1"/>
</dbReference>
<feature type="coiled-coil region" evidence="8">
    <location>
        <begin position="537"/>
        <end position="564"/>
    </location>
</feature>
<feature type="domain" description="Poly(A) RNA polymerase mitochondrial-like central palm" evidence="11">
    <location>
        <begin position="618"/>
        <end position="684"/>
    </location>
</feature>
<evidence type="ECO:0000256" key="5">
    <source>
        <dbReference type="ARBA" id="ARBA00022679"/>
    </source>
</evidence>
<dbReference type="EMBL" id="SPLM01000114">
    <property type="protein sequence ID" value="TMW57719.1"/>
    <property type="molecule type" value="Genomic_DNA"/>
</dbReference>
<comment type="caution">
    <text evidence="12">The sequence shown here is derived from an EMBL/GenBank/DDBJ whole genome shotgun (WGS) entry which is preliminary data.</text>
</comment>
<comment type="cofactor">
    <cofactor evidence="1">
        <name>Mn(2+)</name>
        <dbReference type="ChEBI" id="CHEBI:29035"/>
    </cofactor>
</comment>
<dbReference type="Pfam" id="PF03828">
    <property type="entry name" value="PAP_assoc"/>
    <property type="match status" value="1"/>
</dbReference>
<accession>A0A8K1FE91</accession>
<dbReference type="GO" id="GO:0016779">
    <property type="term" value="F:nucleotidyltransferase activity"/>
    <property type="evidence" value="ECO:0007669"/>
    <property type="project" value="TreeGrafter"/>
</dbReference>
<feature type="compositionally biased region" description="Basic and acidic residues" evidence="9">
    <location>
        <begin position="124"/>
        <end position="135"/>
    </location>
</feature>
<feature type="compositionally biased region" description="Basic and acidic residues" evidence="9">
    <location>
        <begin position="167"/>
        <end position="176"/>
    </location>
</feature>
<gene>
    <name evidence="12" type="ORF">Poli38472_014322</name>
</gene>
<dbReference type="PANTHER" id="PTHR12271">
    <property type="entry name" value="POLY A POLYMERASE CID PAP -RELATED"/>
    <property type="match status" value="1"/>
</dbReference>
<evidence type="ECO:0000313" key="13">
    <source>
        <dbReference type="Proteomes" id="UP000794436"/>
    </source>
</evidence>
<dbReference type="GO" id="GO:0031123">
    <property type="term" value="P:RNA 3'-end processing"/>
    <property type="evidence" value="ECO:0007669"/>
    <property type="project" value="TreeGrafter"/>
</dbReference>
<dbReference type="InterPro" id="IPR054708">
    <property type="entry name" value="MTPAP-like_central"/>
</dbReference>
<dbReference type="GO" id="GO:0046872">
    <property type="term" value="F:metal ion binding"/>
    <property type="evidence" value="ECO:0007669"/>
    <property type="project" value="UniProtKB-KW"/>
</dbReference>
<dbReference type="CDD" id="cd05402">
    <property type="entry name" value="NT_PAP_TUTase"/>
    <property type="match status" value="1"/>
</dbReference>
<name>A0A8K1FE91_PYTOL</name>
<feature type="compositionally biased region" description="Basic and acidic residues" evidence="9">
    <location>
        <begin position="919"/>
        <end position="940"/>
    </location>
</feature>
<evidence type="ECO:0000256" key="3">
    <source>
        <dbReference type="ARBA" id="ARBA00004496"/>
    </source>
</evidence>
<comment type="subcellular location">
    <subcellularLocation>
        <location evidence="3">Cytoplasm</location>
    </subcellularLocation>
</comment>
<feature type="region of interest" description="Disordered" evidence="9">
    <location>
        <begin position="893"/>
        <end position="1009"/>
    </location>
</feature>